<organism evidence="8">
    <name type="scientific">hydrothermal vent metagenome</name>
    <dbReference type="NCBI Taxonomy" id="652676"/>
    <lineage>
        <taxon>unclassified sequences</taxon>
        <taxon>metagenomes</taxon>
        <taxon>ecological metagenomes</taxon>
    </lineage>
</organism>
<evidence type="ECO:0000256" key="4">
    <source>
        <dbReference type="ARBA" id="ARBA00023136"/>
    </source>
</evidence>
<dbReference type="PROSITE" id="PS51257">
    <property type="entry name" value="PROKAR_LIPOPROTEIN"/>
    <property type="match status" value="1"/>
</dbReference>
<dbReference type="Gene3D" id="1.25.40.650">
    <property type="match status" value="1"/>
</dbReference>
<dbReference type="GO" id="GO:0008360">
    <property type="term" value="P:regulation of cell shape"/>
    <property type="evidence" value="ECO:0007669"/>
    <property type="project" value="UniProtKB-KW"/>
</dbReference>
<evidence type="ECO:0000256" key="6">
    <source>
        <dbReference type="ARBA" id="ARBA00023237"/>
    </source>
</evidence>
<gene>
    <name evidence="8" type="ORF">MNBD_GAMMA25-1550</name>
</gene>
<proteinExistence type="predicted"/>
<dbReference type="GO" id="GO:0009252">
    <property type="term" value="P:peptidoglycan biosynthetic process"/>
    <property type="evidence" value="ECO:0007669"/>
    <property type="project" value="UniProtKB-KW"/>
</dbReference>
<name>A0A3B1BHK5_9ZZZZ</name>
<dbReference type="Gene3D" id="1.25.40.10">
    <property type="entry name" value="Tetratricopeptide repeat domain"/>
    <property type="match status" value="1"/>
</dbReference>
<dbReference type="SUPFAM" id="SSF53822">
    <property type="entry name" value="Periplasmic binding protein-like I"/>
    <property type="match status" value="1"/>
</dbReference>
<keyword evidence="4" id="KW-0472">Membrane</keyword>
<evidence type="ECO:0000256" key="1">
    <source>
        <dbReference type="ARBA" id="ARBA00022729"/>
    </source>
</evidence>
<dbReference type="GO" id="GO:0031241">
    <property type="term" value="C:periplasmic side of cell outer membrane"/>
    <property type="evidence" value="ECO:0007669"/>
    <property type="project" value="TreeGrafter"/>
</dbReference>
<evidence type="ECO:0000256" key="5">
    <source>
        <dbReference type="ARBA" id="ARBA00023139"/>
    </source>
</evidence>
<dbReference type="PANTHER" id="PTHR38038">
    <property type="entry name" value="PENICILLIN-BINDING PROTEIN ACTIVATOR LPOA"/>
    <property type="match status" value="1"/>
</dbReference>
<reference evidence="8" key="1">
    <citation type="submission" date="2018-06" db="EMBL/GenBank/DDBJ databases">
        <authorList>
            <person name="Zhirakovskaya E."/>
        </authorList>
    </citation>
    <scope>NUCLEOTIDE SEQUENCE</scope>
</reference>
<keyword evidence="6" id="KW-0998">Cell outer membrane</keyword>
<dbReference type="PANTHER" id="PTHR38038:SF1">
    <property type="entry name" value="PENICILLIN-BINDING PROTEIN ACTIVATOR LPOA"/>
    <property type="match status" value="1"/>
</dbReference>
<dbReference type="CDD" id="cd06339">
    <property type="entry name" value="PBP1_YraM_LppC_lipoprotein-like"/>
    <property type="match status" value="1"/>
</dbReference>
<evidence type="ECO:0000256" key="3">
    <source>
        <dbReference type="ARBA" id="ARBA00022984"/>
    </source>
</evidence>
<dbReference type="AlphaFoldDB" id="A0A3B1BHK5"/>
<dbReference type="EMBL" id="UOFY01000071">
    <property type="protein sequence ID" value="VAX11563.1"/>
    <property type="molecule type" value="Genomic_DNA"/>
</dbReference>
<evidence type="ECO:0000256" key="7">
    <source>
        <dbReference type="ARBA" id="ARBA00023288"/>
    </source>
</evidence>
<dbReference type="GO" id="GO:0030234">
    <property type="term" value="F:enzyme regulator activity"/>
    <property type="evidence" value="ECO:0007669"/>
    <property type="project" value="TreeGrafter"/>
</dbReference>
<keyword evidence="1" id="KW-0732">Signal</keyword>
<dbReference type="Pfam" id="PF04348">
    <property type="entry name" value="LppC"/>
    <property type="match status" value="1"/>
</dbReference>
<keyword evidence="7 8" id="KW-0449">Lipoprotein</keyword>
<dbReference type="InterPro" id="IPR011990">
    <property type="entry name" value="TPR-like_helical_dom_sf"/>
</dbReference>
<dbReference type="InterPro" id="IPR007443">
    <property type="entry name" value="LpoA"/>
</dbReference>
<evidence type="ECO:0000256" key="2">
    <source>
        <dbReference type="ARBA" id="ARBA00022960"/>
    </source>
</evidence>
<protein>
    <submittedName>
        <fullName evidence="8">LppC putative lipoprotein</fullName>
    </submittedName>
</protein>
<evidence type="ECO:0000313" key="8">
    <source>
        <dbReference type="EMBL" id="VAX11563.1"/>
    </source>
</evidence>
<keyword evidence="3" id="KW-0573">Peptidoglycan synthesis</keyword>
<keyword evidence="5" id="KW-0564">Palmitate</keyword>
<keyword evidence="2" id="KW-0133">Cell shape</keyword>
<dbReference type="InterPro" id="IPR028082">
    <property type="entry name" value="Peripla_BP_I"/>
</dbReference>
<dbReference type="Gene3D" id="3.40.50.2300">
    <property type="match status" value="2"/>
</dbReference>
<accession>A0A3B1BHK5</accession>
<sequence length="623" mass="70795">MHMPIKLILLTLISVLLASCASGPEQIKLNPDEAEILFARGEYQKADALFLDMAKQVHSYKRTPFLLRAAAAQARSDNLSDARRTLQGLQIDPADTTQRLLLTLTQAHIALTQRQTDEILELLASAPATGSNRFYLADYYDLRADAFSLSGNRIETARELIKRERYLRDSELIRANQQDIWQALAMLTEQALMQLRTEPPPSVLSGWMDLIRVAKMYQLRPDLLRQAVLQWQQAYPRHPADPRIIQSLLNRQQQDVSLPKNIALLLPFSSKFGKAAEAIRDGFLAAYYNRHMKNVQSVRIYDVSSTSPDKPVDVLSIYQQAIHEGADFIVGPLNKAAIIRIAGTPLPVPTLALNYALHESVPVNLYQFGLSPEEEARQVAERTWLDGHVNAVTLVPTGPWGERVVQAFNQRWLEIGGKLISQETYNPAEKDFSQPIRRLLDIDDSRRRYRSLSGLLNRKLKYTPRRREDIDFIFMAAYPRQARQIRPQLKFYHASGVPVYATSHVFTGNLNPARDRDMDGLMFGDMPWVLASSVQPRSLRSSIEKDISRAGHSLQRLYALGIDAYNIVTALNTLKKFSYERFDGETGSLSLDLKQTIHRQLTWVKFVKGKPVEIEPTRVDQEI</sequence>